<dbReference type="Pfam" id="PF00076">
    <property type="entry name" value="RRM_1"/>
    <property type="match status" value="2"/>
</dbReference>
<dbReference type="GO" id="GO:0010467">
    <property type="term" value="P:gene expression"/>
    <property type="evidence" value="ECO:0007669"/>
    <property type="project" value="UniProtKB-ARBA"/>
</dbReference>
<keyword evidence="6 10" id="KW-0694">RNA-binding</keyword>
<comment type="caution">
    <text evidence="13">The sequence shown here is derived from an EMBL/GenBank/DDBJ whole genome shotgun (WGS) entry which is preliminary data.</text>
</comment>
<feature type="compositionally biased region" description="Basic and acidic residues" evidence="11">
    <location>
        <begin position="175"/>
        <end position="192"/>
    </location>
</feature>
<dbReference type="InterPro" id="IPR050502">
    <property type="entry name" value="Euk_RNA-bind_prot"/>
</dbReference>
<dbReference type="CDD" id="cd12608">
    <property type="entry name" value="RRM1_CoAA"/>
    <property type="match status" value="1"/>
</dbReference>
<dbReference type="InterPro" id="IPR000504">
    <property type="entry name" value="RRM_dom"/>
</dbReference>
<evidence type="ECO:0000259" key="12">
    <source>
        <dbReference type="PROSITE" id="PS50102"/>
    </source>
</evidence>
<dbReference type="FunFam" id="3.30.70.330:FF:000046">
    <property type="entry name" value="RNA-binding protein 14 isoform X1"/>
    <property type="match status" value="2"/>
</dbReference>
<dbReference type="PANTHER" id="PTHR48025">
    <property type="entry name" value="OS02G0815200 PROTEIN"/>
    <property type="match status" value="1"/>
</dbReference>
<evidence type="ECO:0000256" key="9">
    <source>
        <dbReference type="ARBA" id="ARBA00075694"/>
    </source>
</evidence>
<organism evidence="13 14">
    <name type="scientific">Eleutherodactylus coqui</name>
    <name type="common">Puerto Rican coqui</name>
    <dbReference type="NCBI Taxonomy" id="57060"/>
    <lineage>
        <taxon>Eukaryota</taxon>
        <taxon>Metazoa</taxon>
        <taxon>Chordata</taxon>
        <taxon>Craniata</taxon>
        <taxon>Vertebrata</taxon>
        <taxon>Euteleostomi</taxon>
        <taxon>Amphibia</taxon>
        <taxon>Batrachia</taxon>
        <taxon>Anura</taxon>
        <taxon>Neobatrachia</taxon>
        <taxon>Hyloidea</taxon>
        <taxon>Eleutherodactylidae</taxon>
        <taxon>Eleutherodactylinae</taxon>
        <taxon>Eleutherodactylus</taxon>
        <taxon>Eleutherodactylus</taxon>
    </lineage>
</organism>
<keyword evidence="14" id="KW-1185">Reference proteome</keyword>
<evidence type="ECO:0000256" key="7">
    <source>
        <dbReference type="ARBA" id="ARBA00023242"/>
    </source>
</evidence>
<protein>
    <recommendedName>
        <fullName evidence="8">RNA-binding protein 14</fullName>
    </recommendedName>
    <alternativeName>
        <fullName evidence="9">RNA-binding motif protein 14</fullName>
    </alternativeName>
</protein>
<dbReference type="SMART" id="SM00360">
    <property type="entry name" value="RRM"/>
    <property type="match status" value="2"/>
</dbReference>
<dbReference type="InterPro" id="IPR012677">
    <property type="entry name" value="Nucleotide-bd_a/b_plait_sf"/>
</dbReference>
<dbReference type="Gene3D" id="3.30.70.330">
    <property type="match status" value="2"/>
</dbReference>
<gene>
    <name evidence="13" type="ORF">GDO78_003646</name>
</gene>
<feature type="domain" description="RRM" evidence="12">
    <location>
        <begin position="86"/>
        <end position="156"/>
    </location>
</feature>
<evidence type="ECO:0000256" key="5">
    <source>
        <dbReference type="ARBA" id="ARBA00022737"/>
    </source>
</evidence>
<reference evidence="13" key="1">
    <citation type="thesis" date="2020" institute="ProQuest LLC" country="789 East Eisenhower Parkway, Ann Arbor, MI, USA">
        <title>Comparative Genomics and Chromosome Evolution.</title>
        <authorList>
            <person name="Mudd A.B."/>
        </authorList>
    </citation>
    <scope>NUCLEOTIDE SEQUENCE</scope>
    <source>
        <strain evidence="13">HN-11 Male</strain>
        <tissue evidence="13">Kidney and liver</tissue>
    </source>
</reference>
<dbReference type="GO" id="GO:0003729">
    <property type="term" value="F:mRNA binding"/>
    <property type="evidence" value="ECO:0007669"/>
    <property type="project" value="TreeGrafter"/>
</dbReference>
<dbReference type="InterPro" id="IPR035979">
    <property type="entry name" value="RBD_domain_sf"/>
</dbReference>
<evidence type="ECO:0000256" key="2">
    <source>
        <dbReference type="ARBA" id="ARBA00004496"/>
    </source>
</evidence>
<dbReference type="InterPro" id="IPR034506">
    <property type="entry name" value="RBM14_RRM1"/>
</dbReference>
<keyword evidence="7" id="KW-0539">Nucleus</keyword>
<accession>A0A8J6EV46</accession>
<dbReference type="AlphaFoldDB" id="A0A8J6EV46"/>
<evidence type="ECO:0000313" key="13">
    <source>
        <dbReference type="EMBL" id="KAG9475319.1"/>
    </source>
</evidence>
<evidence type="ECO:0000256" key="11">
    <source>
        <dbReference type="SAM" id="MobiDB-lite"/>
    </source>
</evidence>
<dbReference type="GO" id="GO:0098534">
    <property type="term" value="P:centriole assembly"/>
    <property type="evidence" value="ECO:0007669"/>
    <property type="project" value="UniProtKB-ARBA"/>
</dbReference>
<keyword evidence="4" id="KW-0597">Phosphoprotein</keyword>
<dbReference type="OrthoDB" id="1879688at2759"/>
<evidence type="ECO:0000256" key="10">
    <source>
        <dbReference type="PROSITE-ProRule" id="PRU00176"/>
    </source>
</evidence>
<sequence length="514" mass="57004">MKEATKMDIMKIFVGNVDDRTTQQELSVLFEKYGTVVSCAVMKQYAFVHMCGSDQATKAIEELNGREIHGKKMVVELSKPRPQNTWKIFVGNVGTDCDASELRTMFEEYGKVIECDVVKDYAFVHMEKESDAREAIDKLNGREIKGKRINVEMSNKAHRPMSSNGSSHSGRSRRSHEYRDAPQSRSEAYNRRRATEAAYASYALKSPYERYGGDSARYDAYDSRVRPPSPMYYSRDRSPLRRSPTRAYYEGAMASASLASKYRSPTADYSSLSSAYGVQTTPSLSAAFSSQTSALSTAYANRAPITGNQTGYETQPSAYGVDPTSYNAQATAAYRPQGPALTSGYATQLPSMAAAAAAAYNSQTPANPYGAISTATPYAPSTALGNAYRQPQTSAYDPSQMSGLGTQPAYSSLPATNDALMYERTCLSPPRSSASESFKKTADAYKRLAPDRRYSELSDYRRLTPKSQDPFGRSPPKAQMDFRRPTETQSEYPQYAPYNDYLRTTQLPGYPRRM</sequence>
<evidence type="ECO:0000256" key="8">
    <source>
        <dbReference type="ARBA" id="ARBA00067851"/>
    </source>
</evidence>
<dbReference type="GO" id="GO:0005737">
    <property type="term" value="C:cytoplasm"/>
    <property type="evidence" value="ECO:0007669"/>
    <property type="project" value="UniProtKB-SubCell"/>
</dbReference>
<dbReference type="EMBL" id="WNTK01000012">
    <property type="protein sequence ID" value="KAG9475319.1"/>
    <property type="molecule type" value="Genomic_DNA"/>
</dbReference>
<feature type="region of interest" description="Disordered" evidence="11">
    <location>
        <begin position="456"/>
        <end position="497"/>
    </location>
</feature>
<evidence type="ECO:0000256" key="3">
    <source>
        <dbReference type="ARBA" id="ARBA00022490"/>
    </source>
</evidence>
<evidence type="ECO:0000313" key="14">
    <source>
        <dbReference type="Proteomes" id="UP000770717"/>
    </source>
</evidence>
<proteinExistence type="predicted"/>
<feature type="region of interest" description="Disordered" evidence="11">
    <location>
        <begin position="147"/>
        <end position="192"/>
    </location>
</feature>
<feature type="domain" description="RRM" evidence="12">
    <location>
        <begin position="10"/>
        <end position="80"/>
    </location>
</feature>
<evidence type="ECO:0000256" key="1">
    <source>
        <dbReference type="ARBA" id="ARBA00004123"/>
    </source>
</evidence>
<dbReference type="GO" id="GO:0005634">
    <property type="term" value="C:nucleus"/>
    <property type="evidence" value="ECO:0007669"/>
    <property type="project" value="UniProtKB-SubCell"/>
</dbReference>
<keyword evidence="5" id="KW-0677">Repeat</keyword>
<dbReference type="PROSITE" id="PS50102">
    <property type="entry name" value="RRM"/>
    <property type="match status" value="2"/>
</dbReference>
<name>A0A8J6EV46_ELECQ</name>
<dbReference type="SUPFAM" id="SSF54928">
    <property type="entry name" value="RNA-binding domain, RBD"/>
    <property type="match status" value="2"/>
</dbReference>
<dbReference type="PANTHER" id="PTHR48025:SF1">
    <property type="entry name" value="RRM DOMAIN-CONTAINING PROTEIN"/>
    <property type="match status" value="1"/>
</dbReference>
<evidence type="ECO:0000256" key="4">
    <source>
        <dbReference type="ARBA" id="ARBA00022553"/>
    </source>
</evidence>
<evidence type="ECO:0000256" key="6">
    <source>
        <dbReference type="ARBA" id="ARBA00022884"/>
    </source>
</evidence>
<comment type="subcellular location">
    <subcellularLocation>
        <location evidence="2">Cytoplasm</location>
    </subcellularLocation>
    <subcellularLocation>
        <location evidence="1">Nucleus</location>
    </subcellularLocation>
</comment>
<keyword evidence="3" id="KW-0963">Cytoplasm</keyword>
<dbReference type="Proteomes" id="UP000770717">
    <property type="component" value="Unassembled WGS sequence"/>
</dbReference>